<sequence length="122" mass="13551">VVLEELTKGQKIQRQRVLRLIVVVEVLVAVFMAAPVHDSAVNRAHQEVDGEEQILPPRRSEADVKQHVSGTPAEARIDSATKGFERFPLRNIALKASSQLVAVIHHIVIDVLGLPHHIKRIV</sequence>
<evidence type="ECO:0000313" key="3">
    <source>
        <dbReference type="EMBL" id="GFC79458.1"/>
    </source>
</evidence>
<feature type="region of interest" description="Disordered" evidence="1">
    <location>
        <begin position="47"/>
        <end position="75"/>
    </location>
</feature>
<name>A0A699R1Z0_TANCI</name>
<feature type="non-terminal residue" evidence="3">
    <location>
        <position position="1"/>
    </location>
</feature>
<reference evidence="3" key="1">
    <citation type="journal article" date="2019" name="Sci. Rep.">
        <title>Draft genome of Tanacetum cinerariifolium, the natural source of mosquito coil.</title>
        <authorList>
            <person name="Yamashiro T."/>
            <person name="Shiraishi A."/>
            <person name="Satake H."/>
            <person name="Nakayama K."/>
        </authorList>
    </citation>
    <scope>NUCLEOTIDE SEQUENCE</scope>
</reference>
<evidence type="ECO:0000256" key="2">
    <source>
        <dbReference type="SAM" id="Phobius"/>
    </source>
</evidence>
<keyword evidence="2" id="KW-0472">Membrane</keyword>
<keyword evidence="2" id="KW-1133">Transmembrane helix</keyword>
<protein>
    <submittedName>
        <fullName evidence="3">Uncharacterized protein</fullName>
    </submittedName>
</protein>
<gene>
    <name evidence="3" type="ORF">Tci_851428</name>
</gene>
<dbReference type="AlphaFoldDB" id="A0A699R1Z0"/>
<dbReference type="EMBL" id="BKCJ011070595">
    <property type="protein sequence ID" value="GFC79458.1"/>
    <property type="molecule type" value="Genomic_DNA"/>
</dbReference>
<feature type="transmembrane region" description="Helical" evidence="2">
    <location>
        <begin position="17"/>
        <end position="36"/>
    </location>
</feature>
<proteinExistence type="predicted"/>
<organism evidence="3">
    <name type="scientific">Tanacetum cinerariifolium</name>
    <name type="common">Dalmatian daisy</name>
    <name type="synonym">Chrysanthemum cinerariifolium</name>
    <dbReference type="NCBI Taxonomy" id="118510"/>
    <lineage>
        <taxon>Eukaryota</taxon>
        <taxon>Viridiplantae</taxon>
        <taxon>Streptophyta</taxon>
        <taxon>Embryophyta</taxon>
        <taxon>Tracheophyta</taxon>
        <taxon>Spermatophyta</taxon>
        <taxon>Magnoliopsida</taxon>
        <taxon>eudicotyledons</taxon>
        <taxon>Gunneridae</taxon>
        <taxon>Pentapetalae</taxon>
        <taxon>asterids</taxon>
        <taxon>campanulids</taxon>
        <taxon>Asterales</taxon>
        <taxon>Asteraceae</taxon>
        <taxon>Asteroideae</taxon>
        <taxon>Anthemideae</taxon>
        <taxon>Anthemidinae</taxon>
        <taxon>Tanacetum</taxon>
    </lineage>
</organism>
<comment type="caution">
    <text evidence="3">The sequence shown here is derived from an EMBL/GenBank/DDBJ whole genome shotgun (WGS) entry which is preliminary data.</text>
</comment>
<keyword evidence="2" id="KW-0812">Transmembrane</keyword>
<evidence type="ECO:0000256" key="1">
    <source>
        <dbReference type="SAM" id="MobiDB-lite"/>
    </source>
</evidence>
<accession>A0A699R1Z0</accession>